<dbReference type="Proteomes" id="UP000178155">
    <property type="component" value="Unassembled WGS sequence"/>
</dbReference>
<dbReference type="InterPro" id="IPR051046">
    <property type="entry name" value="MurCDEF_CellWall_CoF430Synth"/>
</dbReference>
<feature type="domain" description="Mur ligase C-terminal" evidence="4">
    <location>
        <begin position="1"/>
        <end position="77"/>
    </location>
</feature>
<dbReference type="PANTHER" id="PTHR43024">
    <property type="entry name" value="UDP-N-ACETYLMURAMOYL-TRIPEPTIDE--D-ALANYL-D-ALANINE LIGASE"/>
    <property type="match status" value="1"/>
</dbReference>
<sequence length="121" mass="13152">MLELGEHTIRAHQEIGAYAAGFVDLLICVGARAKFIAEAASKMMPKENIHIFEISDDAKEAVRSLVKPRDLILVKGSQGIRMEKIVATLLADPSHASQLLARQSKKWLANLSSGSMAPKNS</sequence>
<keyword evidence="2" id="KW-0547">Nucleotide-binding</keyword>
<dbReference type="GO" id="GO:0016881">
    <property type="term" value="F:acid-amino acid ligase activity"/>
    <property type="evidence" value="ECO:0007669"/>
    <property type="project" value="InterPro"/>
</dbReference>
<reference evidence="5 6" key="1">
    <citation type="journal article" date="2016" name="Nat. Commun.">
        <title>Thousands of microbial genomes shed light on interconnected biogeochemical processes in an aquifer system.</title>
        <authorList>
            <person name="Anantharaman K."/>
            <person name="Brown C.T."/>
            <person name="Hug L.A."/>
            <person name="Sharon I."/>
            <person name="Castelle C.J."/>
            <person name="Probst A.J."/>
            <person name="Thomas B.C."/>
            <person name="Singh A."/>
            <person name="Wilkins M.J."/>
            <person name="Karaoz U."/>
            <person name="Brodie E.L."/>
            <person name="Williams K.H."/>
            <person name="Hubbard S.S."/>
            <person name="Banfield J.F."/>
        </authorList>
    </citation>
    <scope>NUCLEOTIDE SEQUENCE [LARGE SCALE GENOMIC DNA]</scope>
</reference>
<evidence type="ECO:0000256" key="1">
    <source>
        <dbReference type="ARBA" id="ARBA00022598"/>
    </source>
</evidence>
<dbReference type="AlphaFoldDB" id="A0A1F8HCR3"/>
<evidence type="ECO:0000256" key="2">
    <source>
        <dbReference type="ARBA" id="ARBA00022741"/>
    </source>
</evidence>
<evidence type="ECO:0000256" key="3">
    <source>
        <dbReference type="ARBA" id="ARBA00022840"/>
    </source>
</evidence>
<organism evidence="5 6">
    <name type="scientific">Candidatus Yanofskybacteria bacterium RIFCSPLOWO2_02_FULL_47_9b</name>
    <dbReference type="NCBI Taxonomy" id="1802708"/>
    <lineage>
        <taxon>Bacteria</taxon>
        <taxon>Candidatus Yanofskyibacteriota</taxon>
    </lineage>
</organism>
<dbReference type="GO" id="GO:0005524">
    <property type="term" value="F:ATP binding"/>
    <property type="evidence" value="ECO:0007669"/>
    <property type="project" value="UniProtKB-KW"/>
</dbReference>
<dbReference type="Gene3D" id="3.90.190.20">
    <property type="entry name" value="Mur ligase, C-terminal domain"/>
    <property type="match status" value="1"/>
</dbReference>
<dbReference type="SUPFAM" id="SSF53244">
    <property type="entry name" value="MurD-like peptide ligases, peptide-binding domain"/>
    <property type="match status" value="1"/>
</dbReference>
<accession>A0A1F8HCR3</accession>
<protein>
    <recommendedName>
        <fullName evidence="4">Mur ligase C-terminal domain-containing protein</fullName>
    </recommendedName>
</protein>
<gene>
    <name evidence="5" type="ORF">A3I39_00210</name>
</gene>
<evidence type="ECO:0000313" key="5">
    <source>
        <dbReference type="EMBL" id="OGN34798.1"/>
    </source>
</evidence>
<evidence type="ECO:0000259" key="4">
    <source>
        <dbReference type="Pfam" id="PF02875"/>
    </source>
</evidence>
<proteinExistence type="predicted"/>
<name>A0A1F8HCR3_9BACT</name>
<dbReference type="Pfam" id="PF02875">
    <property type="entry name" value="Mur_ligase_C"/>
    <property type="match status" value="1"/>
</dbReference>
<evidence type="ECO:0000313" key="6">
    <source>
        <dbReference type="Proteomes" id="UP000178155"/>
    </source>
</evidence>
<keyword evidence="3" id="KW-0067">ATP-binding</keyword>
<dbReference type="PANTHER" id="PTHR43024:SF1">
    <property type="entry name" value="UDP-N-ACETYLMURAMOYL-TRIPEPTIDE--D-ALANYL-D-ALANINE LIGASE"/>
    <property type="match status" value="1"/>
</dbReference>
<comment type="caution">
    <text evidence="5">The sequence shown here is derived from an EMBL/GenBank/DDBJ whole genome shotgun (WGS) entry which is preliminary data.</text>
</comment>
<dbReference type="InterPro" id="IPR036615">
    <property type="entry name" value="Mur_ligase_C_dom_sf"/>
</dbReference>
<dbReference type="InterPro" id="IPR004101">
    <property type="entry name" value="Mur_ligase_C"/>
</dbReference>
<dbReference type="EMBL" id="MGKW01000004">
    <property type="protein sequence ID" value="OGN34798.1"/>
    <property type="molecule type" value="Genomic_DNA"/>
</dbReference>
<keyword evidence="1" id="KW-0436">Ligase</keyword>